<reference evidence="1 2" key="1">
    <citation type="journal article" date="2019" name="Int. J. Syst. Evol. Microbiol.">
        <title>The Global Catalogue of Microorganisms (GCM) 10K type strain sequencing project: providing services to taxonomists for standard genome sequencing and annotation.</title>
        <authorList>
            <consortium name="The Broad Institute Genomics Platform"/>
            <consortium name="The Broad Institute Genome Sequencing Center for Infectious Disease"/>
            <person name="Wu L."/>
            <person name="Ma J."/>
        </authorList>
    </citation>
    <scope>NUCLEOTIDE SEQUENCE [LARGE SCALE GENOMIC DNA]</scope>
    <source>
        <strain evidence="1 2">JCM 16327</strain>
    </source>
</reference>
<dbReference type="InterPro" id="IPR057180">
    <property type="entry name" value="DUF7858"/>
</dbReference>
<keyword evidence="2" id="KW-1185">Reference proteome</keyword>
<gene>
    <name evidence="1" type="ORF">GCM10009019_09540</name>
</gene>
<protein>
    <submittedName>
        <fullName evidence="1">Uncharacterized protein</fullName>
    </submittedName>
</protein>
<dbReference type="Pfam" id="PF25257">
    <property type="entry name" value="DUF7858"/>
    <property type="match status" value="1"/>
</dbReference>
<dbReference type="AlphaFoldDB" id="A0AAV3SYX2"/>
<dbReference type="RefSeq" id="WP_227261341.1">
    <property type="nucleotide sequence ID" value="NZ_BAAADU010000002.1"/>
</dbReference>
<sequence length="148" mass="15128">MALSDIAAGLEVTASQRARGPTTVDGTERALPDRLREFAPDLPCDAPTAAVLLETYYDGGSVESAARAAGVAPVAGAKALHLLGVDGLTPLSPLARDVVADWLAGELSRSDALALTGAGEHEFALGAFVEAHDPLPGARAVVDGEFLR</sequence>
<accession>A0AAV3SYX2</accession>
<name>A0AAV3SYX2_9EURY</name>
<proteinExistence type="predicted"/>
<evidence type="ECO:0000313" key="2">
    <source>
        <dbReference type="Proteomes" id="UP001500194"/>
    </source>
</evidence>
<organism evidence="1 2">
    <name type="scientific">Salarchaeum japonicum</name>
    <dbReference type="NCBI Taxonomy" id="555573"/>
    <lineage>
        <taxon>Archaea</taxon>
        <taxon>Methanobacteriati</taxon>
        <taxon>Methanobacteriota</taxon>
        <taxon>Stenosarchaea group</taxon>
        <taxon>Halobacteria</taxon>
        <taxon>Halobacteriales</taxon>
        <taxon>Halobacteriaceae</taxon>
    </lineage>
</organism>
<dbReference type="Proteomes" id="UP001500194">
    <property type="component" value="Unassembled WGS sequence"/>
</dbReference>
<evidence type="ECO:0000313" key="1">
    <source>
        <dbReference type="EMBL" id="GAA0648988.1"/>
    </source>
</evidence>
<comment type="caution">
    <text evidence="1">The sequence shown here is derived from an EMBL/GenBank/DDBJ whole genome shotgun (WGS) entry which is preliminary data.</text>
</comment>
<dbReference type="EMBL" id="BAAADU010000002">
    <property type="protein sequence ID" value="GAA0648988.1"/>
    <property type="molecule type" value="Genomic_DNA"/>
</dbReference>
<dbReference type="GeneID" id="68571920"/>